<dbReference type="GO" id="GO:0004527">
    <property type="term" value="F:exonuclease activity"/>
    <property type="evidence" value="ECO:0007669"/>
    <property type="project" value="UniProtKB-KW"/>
</dbReference>
<dbReference type="Pfam" id="PF03372">
    <property type="entry name" value="Exo_endo_phos"/>
    <property type="match status" value="1"/>
</dbReference>
<evidence type="ECO:0000313" key="3">
    <source>
        <dbReference type="EMBL" id="TCO60879.1"/>
    </source>
</evidence>
<feature type="chain" id="PRO_5020633886" evidence="1">
    <location>
        <begin position="21"/>
        <end position="269"/>
    </location>
</feature>
<feature type="signal peptide" evidence="1">
    <location>
        <begin position="1"/>
        <end position="20"/>
    </location>
</feature>
<dbReference type="EMBL" id="SLWS01000003">
    <property type="protein sequence ID" value="TCO60879.1"/>
    <property type="molecule type" value="Genomic_DNA"/>
</dbReference>
<feature type="domain" description="Endonuclease/exonuclease/phosphatase" evidence="2">
    <location>
        <begin position="38"/>
        <end position="260"/>
    </location>
</feature>
<organism evidence="3 4">
    <name type="scientific">Actinocrispum wychmicini</name>
    <dbReference type="NCBI Taxonomy" id="1213861"/>
    <lineage>
        <taxon>Bacteria</taxon>
        <taxon>Bacillati</taxon>
        <taxon>Actinomycetota</taxon>
        <taxon>Actinomycetes</taxon>
        <taxon>Pseudonocardiales</taxon>
        <taxon>Pseudonocardiaceae</taxon>
        <taxon>Actinocrispum</taxon>
    </lineage>
</organism>
<keyword evidence="4" id="KW-1185">Reference proteome</keyword>
<dbReference type="SUPFAM" id="SSF56219">
    <property type="entry name" value="DNase I-like"/>
    <property type="match status" value="1"/>
</dbReference>
<dbReference type="Gene3D" id="3.60.10.10">
    <property type="entry name" value="Endonuclease/exonuclease/phosphatase"/>
    <property type="match status" value="1"/>
</dbReference>
<dbReference type="RefSeq" id="WP_132116182.1">
    <property type="nucleotide sequence ID" value="NZ_SLWS01000003.1"/>
</dbReference>
<keyword evidence="3" id="KW-0540">Nuclease</keyword>
<dbReference type="InterPro" id="IPR005135">
    <property type="entry name" value="Endo/exonuclease/phosphatase"/>
</dbReference>
<dbReference type="InterPro" id="IPR036691">
    <property type="entry name" value="Endo/exonu/phosph_ase_sf"/>
</dbReference>
<dbReference type="OrthoDB" id="155529at2"/>
<dbReference type="AlphaFoldDB" id="A0A4R2JV06"/>
<protein>
    <submittedName>
        <fullName evidence="3">Endonuclease/exonuclease/phosphatase family metal-dependent hydrolase</fullName>
    </submittedName>
</protein>
<keyword evidence="3" id="KW-0269">Exonuclease</keyword>
<evidence type="ECO:0000256" key="1">
    <source>
        <dbReference type="SAM" id="SignalP"/>
    </source>
</evidence>
<dbReference type="GO" id="GO:0004519">
    <property type="term" value="F:endonuclease activity"/>
    <property type="evidence" value="ECO:0007669"/>
    <property type="project" value="UniProtKB-KW"/>
</dbReference>
<keyword evidence="1" id="KW-0732">Signal</keyword>
<evidence type="ECO:0000313" key="4">
    <source>
        <dbReference type="Proteomes" id="UP000295680"/>
    </source>
</evidence>
<keyword evidence="3" id="KW-0255">Endonuclease</keyword>
<proteinExistence type="predicted"/>
<comment type="caution">
    <text evidence="3">The sequence shown here is derived from an EMBL/GenBank/DDBJ whole genome shotgun (WGS) entry which is preliminary data.</text>
</comment>
<dbReference type="Proteomes" id="UP000295680">
    <property type="component" value="Unassembled WGS sequence"/>
</dbReference>
<accession>A0A4R2JV06</accession>
<reference evidence="3 4" key="1">
    <citation type="submission" date="2019-03" db="EMBL/GenBank/DDBJ databases">
        <title>Genomic Encyclopedia of Type Strains, Phase IV (KMG-IV): sequencing the most valuable type-strain genomes for metagenomic binning, comparative biology and taxonomic classification.</title>
        <authorList>
            <person name="Goeker M."/>
        </authorList>
    </citation>
    <scope>NUCLEOTIDE SEQUENCE [LARGE SCALE GENOMIC DNA]</scope>
    <source>
        <strain evidence="3 4">DSM 45934</strain>
    </source>
</reference>
<sequence length="269" mass="29355">MLRLLPVLAVLAFVATMVSAATSPTVAATPDGRSVRLATFNIYGNVGHQGRADWVPDAVDEVLRPAPTALALQEACRNQAQEFADRLGGRMEFLTLMPHRCDNGADFGDAVVYRGPANGTAVRRILPGLDEEDEPRGLICVPLRPHGRPMMFCSVHLSLDPGRRLAQTTVLADAEAGRRPDTPPLGEWGQVVLAGDFNAEPTSRELDPLYDTIGAMEALGPRGRFAQPTHGDGKIDYIFTWRAKGSFEYTNAIPCRYSDHSLYTSEFTF</sequence>
<keyword evidence="3" id="KW-0378">Hydrolase</keyword>
<evidence type="ECO:0000259" key="2">
    <source>
        <dbReference type="Pfam" id="PF03372"/>
    </source>
</evidence>
<name>A0A4R2JV06_9PSEU</name>
<gene>
    <name evidence="3" type="ORF">EV192_103461</name>
</gene>